<dbReference type="EMBL" id="CP065662">
    <property type="protein sequence ID" value="QPS02377.1"/>
    <property type="molecule type" value="Genomic_DNA"/>
</dbReference>
<organism evidence="1 2">
    <name type="scientific">Aerococcus urinae</name>
    <dbReference type="NCBI Taxonomy" id="1376"/>
    <lineage>
        <taxon>Bacteria</taxon>
        <taxon>Bacillati</taxon>
        <taxon>Bacillota</taxon>
        <taxon>Bacilli</taxon>
        <taxon>Lactobacillales</taxon>
        <taxon>Aerococcaceae</taxon>
        <taxon>Aerococcus</taxon>
    </lineage>
</organism>
<proteinExistence type="predicted"/>
<dbReference type="AlphaFoldDB" id="A0A0X8FG58"/>
<protein>
    <submittedName>
        <fullName evidence="1">CopG family transcriptional regulator</fullName>
    </submittedName>
</protein>
<accession>A0A0X8FG58</accession>
<reference evidence="1 2" key="1">
    <citation type="submission" date="2020-12" db="EMBL/GenBank/DDBJ databases">
        <title>FDA dAtabase for Regulatory Grade micrObial Sequences (FDA-ARGOS): Supporting development and validation of Infectious Disease Dx tests.</title>
        <authorList>
            <person name="Sproer C."/>
            <person name="Gronow S."/>
            <person name="Severitt S."/>
            <person name="Schroder I."/>
            <person name="Tallon L."/>
            <person name="Sadzewicz L."/>
            <person name="Zhao X."/>
            <person name="Boylan J."/>
            <person name="Ott S."/>
            <person name="Bowen H."/>
            <person name="Vavikolanu K."/>
            <person name="Mehta A."/>
            <person name="Aluvathingal J."/>
            <person name="Nadendla S."/>
            <person name="Lowell S."/>
            <person name="Myers T."/>
            <person name="Yan Y."/>
            <person name="Sichtig H."/>
        </authorList>
    </citation>
    <scope>NUCLEOTIDE SEQUENCE [LARGE SCALE GENOMIC DNA]</scope>
    <source>
        <strain evidence="1 2">FDAARGOS_911</strain>
    </source>
</reference>
<dbReference type="Proteomes" id="UP000594771">
    <property type="component" value="Chromosome"/>
</dbReference>
<name>A0A0X8FG58_9LACT</name>
<evidence type="ECO:0000313" key="1">
    <source>
        <dbReference type="EMBL" id="QPS02377.1"/>
    </source>
</evidence>
<sequence>MGRPKAKNPLNVDVKVRIDEATNEQLLAYCKKHNITRTEAIRKGIQLVLKSDK</sequence>
<evidence type="ECO:0000313" key="2">
    <source>
        <dbReference type="Proteomes" id="UP000594771"/>
    </source>
</evidence>
<dbReference type="KEGG" id="aun:AWM73_03000"/>
<gene>
    <name evidence="1" type="ORF">I6G68_07050</name>
</gene>
<dbReference type="OrthoDB" id="2229917at2"/>